<evidence type="ECO:0000313" key="3">
    <source>
        <dbReference type="Proteomes" id="UP000241426"/>
    </source>
</evidence>
<dbReference type="RefSeq" id="WP_146147086.1">
    <property type="nucleotide sequence ID" value="NZ_PYNF01000003.1"/>
</dbReference>
<keyword evidence="1" id="KW-1133">Transmembrane helix</keyword>
<organism evidence="2 3">
    <name type="scientific">Photobacterium kishitanii</name>
    <dbReference type="NCBI Taxonomy" id="318456"/>
    <lineage>
        <taxon>Bacteria</taxon>
        <taxon>Pseudomonadati</taxon>
        <taxon>Pseudomonadota</taxon>
        <taxon>Gammaproteobacteria</taxon>
        <taxon>Vibrionales</taxon>
        <taxon>Vibrionaceae</taxon>
        <taxon>Photobacterium</taxon>
    </lineage>
</organism>
<feature type="transmembrane region" description="Helical" evidence="1">
    <location>
        <begin position="79"/>
        <end position="104"/>
    </location>
</feature>
<evidence type="ECO:0000313" key="2">
    <source>
        <dbReference type="EMBL" id="PSV00696.1"/>
    </source>
</evidence>
<evidence type="ECO:0000256" key="1">
    <source>
        <dbReference type="SAM" id="Phobius"/>
    </source>
</evidence>
<sequence>MKNLVFKESDIFFEKLDACVAENKPVTVLFNKKNKMELDSKLLKRIAKCKNWRLVESEIKKTKKTNTSALLSRSAATSLAAMSLFGLIAFIAAVLAGLGAYAVYKGRSVKIVHKVKYRNVEYEAGIEIS</sequence>
<accession>A0A2T3KLY8</accession>
<keyword evidence="1" id="KW-0812">Transmembrane</keyword>
<gene>
    <name evidence="2" type="ORF">C9J27_06025</name>
</gene>
<comment type="caution">
    <text evidence="2">The sequence shown here is derived from an EMBL/GenBank/DDBJ whole genome shotgun (WGS) entry which is preliminary data.</text>
</comment>
<protein>
    <submittedName>
        <fullName evidence="2">Uncharacterized protein</fullName>
    </submittedName>
</protein>
<proteinExistence type="predicted"/>
<dbReference type="AlphaFoldDB" id="A0A2T3KLY8"/>
<reference evidence="2 3" key="1">
    <citation type="submission" date="2018-01" db="EMBL/GenBank/DDBJ databases">
        <title>Whole genome sequencing of Histamine producing bacteria.</title>
        <authorList>
            <person name="Butler K."/>
        </authorList>
    </citation>
    <scope>NUCLEOTIDE SEQUENCE [LARGE SCALE GENOMIC DNA]</scope>
    <source>
        <strain evidence="2 3">FS-7.2</strain>
    </source>
</reference>
<name>A0A2T3KLY8_9GAMM</name>
<dbReference type="Proteomes" id="UP000241426">
    <property type="component" value="Unassembled WGS sequence"/>
</dbReference>
<dbReference type="EMBL" id="PYNF01000003">
    <property type="protein sequence ID" value="PSV00696.1"/>
    <property type="molecule type" value="Genomic_DNA"/>
</dbReference>
<keyword evidence="1" id="KW-0472">Membrane</keyword>